<feature type="transmembrane region" description="Helical" evidence="1">
    <location>
        <begin position="16"/>
        <end position="36"/>
    </location>
</feature>
<evidence type="ECO:0000313" key="2">
    <source>
        <dbReference type="EMBL" id="BBB93313.1"/>
    </source>
</evidence>
<dbReference type="GO" id="GO:0043107">
    <property type="term" value="P:type IV pilus-dependent motility"/>
    <property type="evidence" value="ECO:0007669"/>
    <property type="project" value="InterPro"/>
</dbReference>
<evidence type="ECO:0000313" key="3">
    <source>
        <dbReference type="Proteomes" id="UP000276437"/>
    </source>
</evidence>
<dbReference type="Pfam" id="PF04350">
    <property type="entry name" value="PilO"/>
    <property type="match status" value="1"/>
</dbReference>
<organism evidence="2 3">
    <name type="scientific">Methylomusa anaerophila</name>
    <dbReference type="NCBI Taxonomy" id="1930071"/>
    <lineage>
        <taxon>Bacteria</taxon>
        <taxon>Bacillati</taxon>
        <taxon>Bacillota</taxon>
        <taxon>Negativicutes</taxon>
        <taxon>Selenomonadales</taxon>
        <taxon>Sporomusaceae</taxon>
        <taxon>Methylomusa</taxon>
    </lineage>
</organism>
<sequence length="188" mass="21354">MKVKNMLLTLSPQYKFVLAGSGILSVIVFLCLAIIIPQQKKINELKLTHNLEQQKVLNIEAYARKHPDADHYLKELDKKLTQLDEMLPRQPAIGAFMTAVEAAADSSGVRLIETKPLSIVKKSEYREIPLEITARGSYWQMLAFLKRLENMQRFNSMTNVTVRTVSGIPESDDLLECKLLLVVYTYDG</sequence>
<dbReference type="PANTHER" id="PTHR39555:SF1">
    <property type="entry name" value="TYPE IV PILUS INNER MEMBRANE COMPONENT PILO"/>
    <property type="match status" value="1"/>
</dbReference>
<keyword evidence="1" id="KW-1133">Transmembrane helix</keyword>
<gene>
    <name evidence="2" type="ORF">MAMMFC1_04025</name>
</gene>
<dbReference type="Proteomes" id="UP000276437">
    <property type="component" value="Chromosome"/>
</dbReference>
<accession>A0A348AQG5</accession>
<dbReference type="InterPro" id="IPR014717">
    <property type="entry name" value="Transl_elong_EF1B/ribsomal_bS6"/>
</dbReference>
<keyword evidence="1" id="KW-0812">Transmembrane</keyword>
<dbReference type="PANTHER" id="PTHR39555">
    <property type="entry name" value="FIMBRIAL ASSEMBLY PROTEIN PILO-LIKE PROTEIN-RELATED"/>
    <property type="match status" value="1"/>
</dbReference>
<proteinExistence type="predicted"/>
<keyword evidence="1" id="KW-0472">Membrane</keyword>
<dbReference type="GO" id="GO:0043683">
    <property type="term" value="P:type IV pilus assembly"/>
    <property type="evidence" value="ECO:0007669"/>
    <property type="project" value="InterPro"/>
</dbReference>
<name>A0A348AQG5_9FIRM</name>
<dbReference type="InterPro" id="IPR007445">
    <property type="entry name" value="PilO"/>
</dbReference>
<reference evidence="2 3" key="1">
    <citation type="journal article" date="2018" name="Int. J. Syst. Evol. Microbiol.">
        <title>Methylomusa anaerophila gen. nov., sp. nov., an anaerobic methanol-utilizing bacterium isolated from a microbial fuel cell.</title>
        <authorList>
            <person name="Amano N."/>
            <person name="Yamamuro A."/>
            <person name="Miyahara M."/>
            <person name="Kouzuma A."/>
            <person name="Abe T."/>
            <person name="Watanabe K."/>
        </authorList>
    </citation>
    <scope>NUCLEOTIDE SEQUENCE [LARGE SCALE GENOMIC DNA]</scope>
    <source>
        <strain evidence="2 3">MMFC1</strain>
    </source>
</reference>
<evidence type="ECO:0000256" key="1">
    <source>
        <dbReference type="SAM" id="Phobius"/>
    </source>
</evidence>
<dbReference type="EMBL" id="AP018449">
    <property type="protein sequence ID" value="BBB93313.1"/>
    <property type="molecule type" value="Genomic_DNA"/>
</dbReference>
<keyword evidence="3" id="KW-1185">Reference proteome</keyword>
<dbReference type="KEGG" id="mana:MAMMFC1_04025"/>
<dbReference type="AlphaFoldDB" id="A0A348AQG5"/>
<dbReference type="Gene3D" id="3.30.70.60">
    <property type="match status" value="1"/>
</dbReference>
<protein>
    <submittedName>
        <fullName evidence="2">Pilus assembly protein, PilO</fullName>
    </submittedName>
</protein>